<gene>
    <name evidence="2" type="ORF">GOP47_0013725</name>
</gene>
<comment type="caution">
    <text evidence="2">The sequence shown here is derived from an EMBL/GenBank/DDBJ whole genome shotgun (WGS) entry which is preliminary data.</text>
</comment>
<evidence type="ECO:0000256" key="1">
    <source>
        <dbReference type="SAM" id="MobiDB-lite"/>
    </source>
</evidence>
<protein>
    <submittedName>
        <fullName evidence="2">Uncharacterized protein</fullName>
    </submittedName>
</protein>
<accession>A0A9D4UPK7</accession>
<dbReference type="EMBL" id="JABFUD020000013">
    <property type="protein sequence ID" value="KAI5071474.1"/>
    <property type="molecule type" value="Genomic_DNA"/>
</dbReference>
<organism evidence="2 3">
    <name type="scientific">Adiantum capillus-veneris</name>
    <name type="common">Maidenhair fern</name>
    <dbReference type="NCBI Taxonomy" id="13818"/>
    <lineage>
        <taxon>Eukaryota</taxon>
        <taxon>Viridiplantae</taxon>
        <taxon>Streptophyta</taxon>
        <taxon>Embryophyta</taxon>
        <taxon>Tracheophyta</taxon>
        <taxon>Polypodiopsida</taxon>
        <taxon>Polypodiidae</taxon>
        <taxon>Polypodiales</taxon>
        <taxon>Pteridineae</taxon>
        <taxon>Pteridaceae</taxon>
        <taxon>Vittarioideae</taxon>
        <taxon>Adiantum</taxon>
    </lineage>
</organism>
<reference evidence="2" key="1">
    <citation type="submission" date="2021-01" db="EMBL/GenBank/DDBJ databases">
        <title>Adiantum capillus-veneris genome.</title>
        <authorList>
            <person name="Fang Y."/>
            <person name="Liao Q."/>
        </authorList>
    </citation>
    <scope>NUCLEOTIDE SEQUENCE</scope>
    <source>
        <strain evidence="2">H3</strain>
        <tissue evidence="2">Leaf</tissue>
    </source>
</reference>
<evidence type="ECO:0000313" key="3">
    <source>
        <dbReference type="Proteomes" id="UP000886520"/>
    </source>
</evidence>
<keyword evidence="3" id="KW-1185">Reference proteome</keyword>
<dbReference type="Proteomes" id="UP000886520">
    <property type="component" value="Chromosome 13"/>
</dbReference>
<dbReference type="AlphaFoldDB" id="A0A9D4UPK7"/>
<proteinExistence type="predicted"/>
<sequence length="196" mass="21764">MIPRLQTVSQRLLWIAQMFGQLHDPHAFQQWMATHHASHVGISWREVERSQSADRSGGALGGRDTHPLDRAVFQAHTSSLGPWRCRCVAGPSDPSPQTGVVLTSLVYAKDTTPVAPMDPLPAPASAPPHVDDREELLGQIRALTVDGTARELRVAELEQRVASLKDAQRSLVEQELVVARVRLLRNRERAQVRERA</sequence>
<evidence type="ECO:0000313" key="2">
    <source>
        <dbReference type="EMBL" id="KAI5071474.1"/>
    </source>
</evidence>
<name>A0A9D4UPK7_ADICA</name>
<feature type="region of interest" description="Disordered" evidence="1">
    <location>
        <begin position="48"/>
        <end position="67"/>
    </location>
</feature>